<keyword evidence="4 7" id="KW-0560">Oxidoreductase</keyword>
<evidence type="ECO:0000256" key="5">
    <source>
        <dbReference type="ARBA" id="ARBA00023004"/>
    </source>
</evidence>
<evidence type="ECO:0000256" key="3">
    <source>
        <dbReference type="ARBA" id="ARBA00022723"/>
    </source>
</evidence>
<evidence type="ECO:0000313" key="9">
    <source>
        <dbReference type="Proteomes" id="UP000187367"/>
    </source>
</evidence>
<organism evidence="8 9">
    <name type="scientific">Bacillus swezeyi</name>
    <dbReference type="NCBI Taxonomy" id="1925020"/>
    <lineage>
        <taxon>Bacteria</taxon>
        <taxon>Bacillati</taxon>
        <taxon>Bacillota</taxon>
        <taxon>Bacilli</taxon>
        <taxon>Bacillales</taxon>
        <taxon>Bacillaceae</taxon>
        <taxon>Bacillus</taxon>
    </lineage>
</organism>
<evidence type="ECO:0000256" key="1">
    <source>
        <dbReference type="ARBA" id="ARBA00010617"/>
    </source>
</evidence>
<name>A0A1R1S3K3_9BACI</name>
<dbReference type="InterPro" id="IPR017972">
    <property type="entry name" value="Cyt_P450_CS"/>
</dbReference>
<dbReference type="InterPro" id="IPR001128">
    <property type="entry name" value="Cyt_P450"/>
</dbReference>
<dbReference type="Pfam" id="PF00067">
    <property type="entry name" value="p450"/>
    <property type="match status" value="1"/>
</dbReference>
<evidence type="ECO:0000313" key="8">
    <source>
        <dbReference type="EMBL" id="OMI08549.1"/>
    </source>
</evidence>
<dbReference type="GO" id="GO:0016705">
    <property type="term" value="F:oxidoreductase activity, acting on paired donors, with incorporation or reduction of molecular oxygen"/>
    <property type="evidence" value="ECO:0007669"/>
    <property type="project" value="InterPro"/>
</dbReference>
<dbReference type="GO" id="GO:0005506">
    <property type="term" value="F:iron ion binding"/>
    <property type="evidence" value="ECO:0007669"/>
    <property type="project" value="InterPro"/>
</dbReference>
<evidence type="ECO:0000256" key="2">
    <source>
        <dbReference type="ARBA" id="ARBA00022617"/>
    </source>
</evidence>
<reference evidence="8 9" key="1">
    <citation type="submission" date="2017-01" db="EMBL/GenBank/DDBJ databases">
        <title>Bacillus phylogenomics.</title>
        <authorList>
            <person name="Dunlap C."/>
        </authorList>
    </citation>
    <scope>NUCLEOTIDE SEQUENCE [LARGE SCALE GENOMIC DNA]</scope>
    <source>
        <strain evidence="8 9">NRRL B-41282</strain>
    </source>
</reference>
<comment type="similarity">
    <text evidence="1 7">Belongs to the cytochrome P450 family.</text>
</comment>
<proteinExistence type="inferred from homology"/>
<keyword evidence="6 7" id="KW-0503">Monooxygenase</keyword>
<dbReference type="SUPFAM" id="SSF48264">
    <property type="entry name" value="Cytochrome P450"/>
    <property type="match status" value="1"/>
</dbReference>
<sequence length="413" mass="47793">MEKLMFHPHAKEFNENPFSVLGRFREHAPIHRFELNRFGSTYPAWLITRYDDCMAFLKDNRITRDVKNVMSKEQIKMLNVSEDVDFVSDHMLAKDTPDHTRLRSLVHQAFTPRTIENLRSSIEQITERLLDEMEKENETDIMKSFASPLPFIVISEMMGIPKEDRSQFQVWTNAMVDTSESNRELTNQSLREFKSYIGKLIDERRIYPKDDLISKLVHAEEDGQKLNEKELYSMLFLLVVAGLETTVNLLGSGTLALLQHREELEKLQQHPEMIDTAVEELLRYTSPVVMMANRWAIEDFTYQGHSIKKGDMIFIGIGSANRDPERFENPETFDITRTPNRHISFGFGIHFCLGAPLARLEGQIAFNALLKRFPNIELAIASEEMKWRKNAFLRGLESLPVSLAKNNSLSHLS</sequence>
<dbReference type="InterPro" id="IPR002397">
    <property type="entry name" value="Cyt_P450_B"/>
</dbReference>
<dbReference type="OrthoDB" id="9801155at2"/>
<keyword evidence="2 7" id="KW-0349">Heme</keyword>
<protein>
    <submittedName>
        <fullName evidence="8">Cytochrome</fullName>
    </submittedName>
</protein>
<comment type="caution">
    <text evidence="8">The sequence shown here is derived from an EMBL/GenBank/DDBJ whole genome shotgun (WGS) entry which is preliminary data.</text>
</comment>
<dbReference type="GO" id="GO:0004497">
    <property type="term" value="F:monooxygenase activity"/>
    <property type="evidence" value="ECO:0007669"/>
    <property type="project" value="UniProtKB-KW"/>
</dbReference>
<evidence type="ECO:0000256" key="7">
    <source>
        <dbReference type="RuleBase" id="RU000461"/>
    </source>
</evidence>
<dbReference type="Gene3D" id="1.10.630.10">
    <property type="entry name" value="Cytochrome P450"/>
    <property type="match status" value="1"/>
</dbReference>
<dbReference type="FunFam" id="1.10.630.10:FF:000018">
    <property type="entry name" value="Cytochrome P450 monooxygenase"/>
    <property type="match status" value="1"/>
</dbReference>
<keyword evidence="3 7" id="KW-0479">Metal-binding</keyword>
<keyword evidence="9" id="KW-1185">Reference proteome</keyword>
<gene>
    <name evidence="8" type="ORF">BW143_04270</name>
</gene>
<dbReference type="GO" id="GO:0020037">
    <property type="term" value="F:heme binding"/>
    <property type="evidence" value="ECO:0007669"/>
    <property type="project" value="InterPro"/>
</dbReference>
<evidence type="ECO:0000256" key="4">
    <source>
        <dbReference type="ARBA" id="ARBA00023002"/>
    </source>
</evidence>
<evidence type="ECO:0000256" key="6">
    <source>
        <dbReference type="ARBA" id="ARBA00023033"/>
    </source>
</evidence>
<dbReference type="Proteomes" id="UP000187367">
    <property type="component" value="Unassembled WGS sequence"/>
</dbReference>
<dbReference type="InterPro" id="IPR036396">
    <property type="entry name" value="Cyt_P450_sf"/>
</dbReference>
<dbReference type="EMBL" id="MTJL01000006">
    <property type="protein sequence ID" value="OMI08549.1"/>
    <property type="molecule type" value="Genomic_DNA"/>
</dbReference>
<dbReference type="AlphaFoldDB" id="A0A1R1S3K3"/>
<dbReference type="PRINTS" id="PR00359">
    <property type="entry name" value="BP450"/>
</dbReference>
<dbReference type="RefSeq" id="WP_076758261.1">
    <property type="nucleotide sequence ID" value="NZ_JARMMH010000014.1"/>
</dbReference>
<dbReference type="PROSITE" id="PS00086">
    <property type="entry name" value="CYTOCHROME_P450"/>
    <property type="match status" value="1"/>
</dbReference>
<dbReference type="PANTHER" id="PTHR46696:SF1">
    <property type="entry name" value="CYTOCHROME P450 YJIB-RELATED"/>
    <property type="match status" value="1"/>
</dbReference>
<accession>A0A1R1QV49</accession>
<dbReference type="CDD" id="cd11029">
    <property type="entry name" value="CYP107-like"/>
    <property type="match status" value="1"/>
</dbReference>
<keyword evidence="5 7" id="KW-0408">Iron</keyword>
<accession>A0A1R1S3K3</accession>
<dbReference type="PANTHER" id="PTHR46696">
    <property type="entry name" value="P450, PUTATIVE (EUROFUNG)-RELATED"/>
    <property type="match status" value="1"/>
</dbReference>